<protein>
    <recommendedName>
        <fullName evidence="2">Alpha/beta hydrolase fold-5 domain-containing protein</fullName>
    </recommendedName>
</protein>
<keyword evidence="1" id="KW-0472">Membrane</keyword>
<feature type="transmembrane region" description="Helical" evidence="1">
    <location>
        <begin position="25"/>
        <end position="49"/>
    </location>
</feature>
<reference evidence="3 4" key="1">
    <citation type="journal article" date="2016" name="Front. Microbiol.">
        <title>Genomic Resource of Rice Seed Associated Bacteria.</title>
        <authorList>
            <person name="Midha S."/>
            <person name="Bansal K."/>
            <person name="Sharma S."/>
            <person name="Kumar N."/>
            <person name="Patil P.P."/>
            <person name="Chaudhry V."/>
            <person name="Patil P.B."/>
        </authorList>
    </citation>
    <scope>NUCLEOTIDE SEQUENCE [LARGE SCALE GENOMIC DNA]</scope>
    <source>
        <strain evidence="3 4">NS354</strain>
    </source>
</reference>
<sequence length="287" mass="30173">MERVEREARVAERERGRERGRVRPLRVLGIAGAVIAGALVVAVAAFVIWANATYAAQPEALGEVEQDDRVVLAERDGAVVLTPAGGAGEHGLVFFAGAKVEPEAYAATFRETAAQGRTVVIVQSFLNLPLLETRPLSEFTDLAPEVDAWAVGGHSMGGVQACRVADAEPEAVHALVLFASYCADDALAQRDDLAVLSLSATNDGLATPEKIEASRDDLPEGAVFEAIEGAVHAQFGAYGEQSGDGAPTVSDERARDEITMALEGFFALASNDDEDEVGEEAAAGARR</sequence>
<gene>
    <name evidence="3" type="ORF">NS354_07950</name>
</gene>
<dbReference type="GO" id="GO:0016787">
    <property type="term" value="F:hydrolase activity"/>
    <property type="evidence" value="ECO:0007669"/>
    <property type="project" value="InterPro"/>
</dbReference>
<accession>A0A147EMT5</accession>
<evidence type="ECO:0000313" key="4">
    <source>
        <dbReference type="Proteomes" id="UP000070810"/>
    </source>
</evidence>
<dbReference type="Proteomes" id="UP000070810">
    <property type="component" value="Unassembled WGS sequence"/>
</dbReference>
<dbReference type="InterPro" id="IPR029059">
    <property type="entry name" value="AB_hydrolase_5"/>
</dbReference>
<comment type="caution">
    <text evidence="3">The sequence shown here is derived from an EMBL/GenBank/DDBJ whole genome shotgun (WGS) entry which is preliminary data.</text>
</comment>
<proteinExistence type="predicted"/>
<dbReference type="OrthoDB" id="9780932at2"/>
<dbReference type="PATRIC" id="fig|1079994.3.peg.1767"/>
<feature type="domain" description="Alpha/beta hydrolase fold-5" evidence="2">
    <location>
        <begin position="91"/>
        <end position="254"/>
    </location>
</feature>
<dbReference type="RefSeq" id="WP_058594025.1">
    <property type="nucleotide sequence ID" value="NZ_LDRK01000042.1"/>
</dbReference>
<evidence type="ECO:0000259" key="2">
    <source>
        <dbReference type="Pfam" id="PF12695"/>
    </source>
</evidence>
<keyword evidence="1" id="KW-0812">Transmembrane</keyword>
<dbReference type="SUPFAM" id="SSF53474">
    <property type="entry name" value="alpha/beta-Hydrolases"/>
    <property type="match status" value="1"/>
</dbReference>
<keyword evidence="4" id="KW-1185">Reference proteome</keyword>
<dbReference type="EMBL" id="LDRK01000042">
    <property type="protein sequence ID" value="KTR85733.1"/>
    <property type="molecule type" value="Genomic_DNA"/>
</dbReference>
<evidence type="ECO:0000256" key="1">
    <source>
        <dbReference type="SAM" id="Phobius"/>
    </source>
</evidence>
<keyword evidence="1" id="KW-1133">Transmembrane helix</keyword>
<dbReference type="Gene3D" id="3.40.50.1820">
    <property type="entry name" value="alpha/beta hydrolase"/>
    <property type="match status" value="1"/>
</dbReference>
<dbReference type="InterPro" id="IPR029058">
    <property type="entry name" value="AB_hydrolase_fold"/>
</dbReference>
<dbReference type="Pfam" id="PF12695">
    <property type="entry name" value="Abhydrolase_5"/>
    <property type="match status" value="1"/>
</dbReference>
<name>A0A147EMT5_9MICO</name>
<dbReference type="AlphaFoldDB" id="A0A147EMT5"/>
<organism evidence="3 4">
    <name type="scientific">Leucobacter chromiiresistens</name>
    <dbReference type="NCBI Taxonomy" id="1079994"/>
    <lineage>
        <taxon>Bacteria</taxon>
        <taxon>Bacillati</taxon>
        <taxon>Actinomycetota</taxon>
        <taxon>Actinomycetes</taxon>
        <taxon>Micrococcales</taxon>
        <taxon>Microbacteriaceae</taxon>
        <taxon>Leucobacter</taxon>
    </lineage>
</organism>
<evidence type="ECO:0000313" key="3">
    <source>
        <dbReference type="EMBL" id="KTR85733.1"/>
    </source>
</evidence>